<dbReference type="InterPro" id="IPR045864">
    <property type="entry name" value="aa-tRNA-synth_II/BPL/LPL"/>
</dbReference>
<dbReference type="InterPro" id="IPR004408">
    <property type="entry name" value="Biotin_CoA_COase_ligase"/>
</dbReference>
<dbReference type="GO" id="GO:0006633">
    <property type="term" value="P:fatty acid biosynthetic process"/>
    <property type="evidence" value="ECO:0007669"/>
    <property type="project" value="InterPro"/>
</dbReference>
<evidence type="ECO:0000256" key="3">
    <source>
        <dbReference type="SAM" id="MobiDB-lite"/>
    </source>
</evidence>
<dbReference type="PROSITE" id="PS51733">
    <property type="entry name" value="BPL_LPL_CATALYTIC"/>
    <property type="match status" value="1"/>
</dbReference>
<dbReference type="Proteomes" id="UP000252884">
    <property type="component" value="Unassembled WGS sequence"/>
</dbReference>
<accession>A0A368XAW0</accession>
<dbReference type="PANTHER" id="PTHR12835:SF5">
    <property type="entry name" value="BIOTIN--PROTEIN LIGASE"/>
    <property type="match status" value="1"/>
</dbReference>
<dbReference type="PRINTS" id="PR01071">
    <property type="entry name" value="ACOABIOTINCC"/>
</dbReference>
<dbReference type="GO" id="GO:0003989">
    <property type="term" value="F:acetyl-CoA carboxylase activity"/>
    <property type="evidence" value="ECO:0007669"/>
    <property type="project" value="InterPro"/>
</dbReference>
<dbReference type="AlphaFoldDB" id="A0A368XAW0"/>
<dbReference type="NCBIfam" id="TIGR00121">
    <property type="entry name" value="birA_ligase"/>
    <property type="match status" value="1"/>
</dbReference>
<dbReference type="PROSITE" id="PS50968">
    <property type="entry name" value="BIOTINYL_LIPOYL"/>
    <property type="match status" value="1"/>
</dbReference>
<dbReference type="OrthoDB" id="8690389at2"/>
<reference evidence="6 7" key="1">
    <citation type="submission" date="2018-07" db="EMBL/GenBank/DDBJ databases">
        <title>Genomic Encyclopedia of Type Strains, Phase IV (KMG-IV): sequencing the most valuable type-strain genomes for metagenomic binning, comparative biology and taxonomic classification.</title>
        <authorList>
            <person name="Goeker M."/>
        </authorList>
    </citation>
    <scope>NUCLEOTIDE SEQUENCE [LARGE SCALE GENOMIC DNA]</scope>
    <source>
        <strain evidence="6 7">DSM 21634</strain>
    </source>
</reference>
<organism evidence="6 7">
    <name type="scientific">Pseudorhodoferax soli</name>
    <dbReference type="NCBI Taxonomy" id="545864"/>
    <lineage>
        <taxon>Bacteria</taxon>
        <taxon>Pseudomonadati</taxon>
        <taxon>Pseudomonadota</taxon>
        <taxon>Betaproteobacteria</taxon>
        <taxon>Burkholderiales</taxon>
        <taxon>Comamonadaceae</taxon>
    </lineage>
</organism>
<feature type="region of interest" description="Disordered" evidence="3">
    <location>
        <begin position="496"/>
        <end position="521"/>
    </location>
</feature>
<proteinExistence type="predicted"/>
<dbReference type="InterPro" id="IPR000073">
    <property type="entry name" value="AB_hydrolase_1"/>
</dbReference>
<feature type="domain" description="BPL/LPL catalytic" evidence="5">
    <location>
        <begin position="246"/>
        <end position="436"/>
    </location>
</feature>
<evidence type="ECO:0000256" key="2">
    <source>
        <dbReference type="ARBA" id="ARBA00022598"/>
    </source>
</evidence>
<dbReference type="Pfam" id="PF03099">
    <property type="entry name" value="BPL_LplA_LipB"/>
    <property type="match status" value="1"/>
</dbReference>
<dbReference type="CDD" id="cd06850">
    <property type="entry name" value="biotinyl_domain"/>
    <property type="match status" value="1"/>
</dbReference>
<dbReference type="Pfam" id="PF12697">
    <property type="entry name" value="Abhydrolase_6"/>
    <property type="match status" value="1"/>
</dbReference>
<keyword evidence="2" id="KW-0436">Ligase</keyword>
<dbReference type="Gene3D" id="2.30.30.100">
    <property type="match status" value="1"/>
</dbReference>
<comment type="function">
    <text evidence="1">This protein is a component of the acetyl coenzyme A carboxylase complex; first, biotin carboxylase catalyzes the carboxylation of the carrier protein and then the transcarboxylase transfers the carboxyl group to form malonyl-CoA.</text>
</comment>
<evidence type="ECO:0000313" key="6">
    <source>
        <dbReference type="EMBL" id="RCW65090.1"/>
    </source>
</evidence>
<dbReference type="GO" id="GO:0004077">
    <property type="term" value="F:biotin--[biotin carboxyl-carrier protein] ligase activity"/>
    <property type="evidence" value="ECO:0007669"/>
    <property type="project" value="InterPro"/>
</dbReference>
<name>A0A368XAW0_9BURK</name>
<evidence type="ECO:0000259" key="4">
    <source>
        <dbReference type="PROSITE" id="PS50968"/>
    </source>
</evidence>
<feature type="domain" description="Lipoyl-binding" evidence="4">
    <location>
        <begin position="530"/>
        <end position="606"/>
    </location>
</feature>
<evidence type="ECO:0000313" key="7">
    <source>
        <dbReference type="Proteomes" id="UP000252884"/>
    </source>
</evidence>
<dbReference type="EMBL" id="QPJK01000013">
    <property type="protein sequence ID" value="RCW65090.1"/>
    <property type="molecule type" value="Genomic_DNA"/>
</dbReference>
<dbReference type="SUPFAM" id="SSF55681">
    <property type="entry name" value="Class II aaRS and biotin synthetases"/>
    <property type="match status" value="1"/>
</dbReference>
<gene>
    <name evidence="6" type="ORF">DES41_11314</name>
</gene>
<dbReference type="PANTHER" id="PTHR12835">
    <property type="entry name" value="BIOTIN PROTEIN LIGASE"/>
    <property type="match status" value="1"/>
</dbReference>
<dbReference type="InterPro" id="IPR001249">
    <property type="entry name" value="AcCoA_biotinCC"/>
</dbReference>
<dbReference type="SUPFAM" id="SSF53474">
    <property type="entry name" value="alpha/beta-Hydrolases"/>
    <property type="match status" value="1"/>
</dbReference>
<keyword evidence="7" id="KW-1185">Reference proteome</keyword>
<dbReference type="Gene3D" id="3.30.930.10">
    <property type="entry name" value="Bira Bifunctional Protein, Domain 2"/>
    <property type="match status" value="1"/>
</dbReference>
<dbReference type="InterPro" id="IPR004143">
    <property type="entry name" value="BPL_LPL_catalytic"/>
</dbReference>
<dbReference type="Pfam" id="PF00364">
    <property type="entry name" value="Biotin_lipoyl"/>
    <property type="match status" value="1"/>
</dbReference>
<dbReference type="Gene3D" id="2.40.50.100">
    <property type="match status" value="1"/>
</dbReference>
<sequence>MAVVFIHGILSNGENAWVGAEGDSWPQLLHAESALSHASIYVYTYHTDLFSGNYTISDAVDDLKERFRLDAVHRYKQILFVCHSMGGIVARKFLVSREADFSEPDRTIGFFLVASPSLGSTYANWLGLLGDALGQSQAKVLKFSQSNQWLNDLDREFMNLKESGRLRIVGKELVEQHFNRKARFPFVKAIVQPISGARYFGEQFKVSESDHFSIAKPGHRSAIQHRQLCDFASRMLGIRSADLIGGGNQPALLTRTSLASTNDESQRLIDSGHRLPFILHAWNQVNGKGKLGRTWQGGAGVMTATWNYGFSLDRSEFEALGLLHIATALAVRDAIVELNPALTDVQLKWPNDVLIAGKKVAGILIEIRRDVGGKAASIGIGMNVCRVPQVKDQRDNVLPPASVFNDFADDRARELHVEKAVEAITPHLERRIKMLIDSRGLGAQRTEYEALDYSMGRVVKLLSAKGETTAKGYNRGITAQGQLVLEFAGGTRREYHSGEVTSLRAEDSPDPDEPPQVKSSPVKAIGGKQYFQIKSPMVGTFYRAEGPESPPLVQVGSHVKVGQKICLISAMKIMNVIESDVEGIVEACLVQNGQAIEFEQPLFTVQLTSATAVA</sequence>
<dbReference type="SUPFAM" id="SSF51230">
    <property type="entry name" value="Single hybrid motif"/>
    <property type="match status" value="1"/>
</dbReference>
<dbReference type="GO" id="GO:0009317">
    <property type="term" value="C:acetyl-CoA carboxylase complex"/>
    <property type="evidence" value="ECO:0007669"/>
    <property type="project" value="InterPro"/>
</dbReference>
<protein>
    <submittedName>
        <fullName evidence="6">Acetyl-CoA carboxylase biotin carboxyl carrier protein</fullName>
    </submittedName>
</protein>
<dbReference type="InterPro" id="IPR029058">
    <property type="entry name" value="AB_hydrolase_fold"/>
</dbReference>
<evidence type="ECO:0000256" key="1">
    <source>
        <dbReference type="ARBA" id="ARBA00003761"/>
    </source>
</evidence>
<dbReference type="InterPro" id="IPR011053">
    <property type="entry name" value="Single_hybrid_motif"/>
</dbReference>
<dbReference type="RefSeq" id="WP_114471895.1">
    <property type="nucleotide sequence ID" value="NZ_QPJK01000013.1"/>
</dbReference>
<evidence type="ECO:0000259" key="5">
    <source>
        <dbReference type="PROSITE" id="PS51733"/>
    </source>
</evidence>
<dbReference type="Gene3D" id="3.40.50.1820">
    <property type="entry name" value="alpha/beta hydrolase"/>
    <property type="match status" value="1"/>
</dbReference>
<comment type="caution">
    <text evidence="6">The sequence shown here is derived from an EMBL/GenBank/DDBJ whole genome shotgun (WGS) entry which is preliminary data.</text>
</comment>
<dbReference type="InterPro" id="IPR000089">
    <property type="entry name" value="Biotin_lipoyl"/>
</dbReference>